<feature type="coiled-coil region" evidence="1">
    <location>
        <begin position="101"/>
        <end position="128"/>
    </location>
</feature>
<dbReference type="PROSITE" id="PS50157">
    <property type="entry name" value="ZINC_FINGER_C2H2_2"/>
    <property type="match status" value="1"/>
</dbReference>
<keyword evidence="1" id="KW-0175">Coiled coil</keyword>
<dbReference type="AlphaFoldDB" id="A0A6C0D9S3"/>
<name>A0A6C0D9S3_9ZZZZ</name>
<protein>
    <recommendedName>
        <fullName evidence="3">C2H2-type domain-containing protein</fullName>
    </recommendedName>
</protein>
<evidence type="ECO:0000313" key="4">
    <source>
        <dbReference type="EMBL" id="QHT13211.1"/>
    </source>
</evidence>
<evidence type="ECO:0000256" key="2">
    <source>
        <dbReference type="SAM" id="MobiDB-lite"/>
    </source>
</evidence>
<organism evidence="4">
    <name type="scientific">viral metagenome</name>
    <dbReference type="NCBI Taxonomy" id="1070528"/>
    <lineage>
        <taxon>unclassified sequences</taxon>
        <taxon>metagenomes</taxon>
        <taxon>organismal metagenomes</taxon>
    </lineage>
</organism>
<feature type="region of interest" description="Disordered" evidence="2">
    <location>
        <begin position="318"/>
        <end position="340"/>
    </location>
</feature>
<evidence type="ECO:0000259" key="3">
    <source>
        <dbReference type="PROSITE" id="PS50157"/>
    </source>
</evidence>
<reference evidence="4" key="1">
    <citation type="journal article" date="2020" name="Nature">
        <title>Giant virus diversity and host interactions through global metagenomics.</title>
        <authorList>
            <person name="Schulz F."/>
            <person name="Roux S."/>
            <person name="Paez-Espino D."/>
            <person name="Jungbluth S."/>
            <person name="Walsh D.A."/>
            <person name="Denef V.J."/>
            <person name="McMahon K.D."/>
            <person name="Konstantinidis K.T."/>
            <person name="Eloe-Fadrosh E.A."/>
            <person name="Kyrpides N.C."/>
            <person name="Woyke T."/>
        </authorList>
    </citation>
    <scope>NUCLEOTIDE SEQUENCE</scope>
    <source>
        <strain evidence="4">GVMAG-M-3300023174-131</strain>
    </source>
</reference>
<dbReference type="InterPro" id="IPR013087">
    <property type="entry name" value="Znf_C2H2_type"/>
</dbReference>
<accession>A0A6C0D9S3</accession>
<feature type="domain" description="C2H2-type" evidence="3">
    <location>
        <begin position="6"/>
        <end position="28"/>
    </location>
</feature>
<proteinExistence type="predicted"/>
<sequence>MSDKNYSCETCKKNYKSYVGFWKHNKTHHPLMCNSKESYAKKNINKNVTPNVTPVTPVKNNEQSETIFCKKSVNINKSVNVLNECNKYKCVNCNKDFKYRQNKYKHQLNCNENKIANIENKLQIIESKLDASNIHSVNNIVNNYNYNNTINNTANFTSNININKVGSEDINELTYDEVKTIFRTHTNCLITLINTLNFNERLPNNHSFCVTSLDGKYVSVYNTDKNSIEKRTKKNFYDEIFNTSIDTMHKIFNSIKNKVSKKKATNLESMIQDVKMLVIENSKIKNTYNNELNLLSYNNRDMVLNSWEKILSPNMIEDTVDDDSGSESSKDSFYYLTDSD</sequence>
<dbReference type="EMBL" id="MN739564">
    <property type="protein sequence ID" value="QHT13211.1"/>
    <property type="molecule type" value="Genomic_DNA"/>
</dbReference>
<evidence type="ECO:0000256" key="1">
    <source>
        <dbReference type="SAM" id="Coils"/>
    </source>
</evidence>